<name>A0A099GKQ0_9RHOB</name>
<dbReference type="InterPro" id="IPR021955">
    <property type="entry name" value="DUF3572"/>
</dbReference>
<organism evidence="1 2">
    <name type="scientific">Paracoccus sanguinis</name>
    <dbReference type="NCBI Taxonomy" id="1545044"/>
    <lineage>
        <taxon>Bacteria</taxon>
        <taxon>Pseudomonadati</taxon>
        <taxon>Pseudomonadota</taxon>
        <taxon>Alphaproteobacteria</taxon>
        <taxon>Rhodobacterales</taxon>
        <taxon>Paracoccaceae</taxon>
        <taxon>Paracoccus</taxon>
    </lineage>
</organism>
<dbReference type="EMBL" id="JRKQ01000007">
    <property type="protein sequence ID" value="KGJ23321.1"/>
    <property type="molecule type" value="Genomic_DNA"/>
</dbReference>
<comment type="caution">
    <text evidence="1">The sequence shown here is derived from an EMBL/GenBank/DDBJ whole genome shotgun (WGS) entry which is preliminary data.</text>
</comment>
<dbReference type="RefSeq" id="WP_036707239.1">
    <property type="nucleotide sequence ID" value="NZ_JRKQ01000007.1"/>
</dbReference>
<gene>
    <name evidence="1" type="ORF">IX56_02760</name>
</gene>
<evidence type="ECO:0000313" key="1">
    <source>
        <dbReference type="EMBL" id="KGJ23321.1"/>
    </source>
</evidence>
<dbReference type="AlphaFoldDB" id="A0A099GKQ0"/>
<evidence type="ECO:0000313" key="2">
    <source>
        <dbReference type="Proteomes" id="UP000029858"/>
    </source>
</evidence>
<accession>A0A099GKQ0</accession>
<evidence type="ECO:0008006" key="3">
    <source>
        <dbReference type="Google" id="ProtNLM"/>
    </source>
</evidence>
<dbReference type="Proteomes" id="UP000029858">
    <property type="component" value="Unassembled WGS sequence"/>
</dbReference>
<reference evidence="1 2" key="2">
    <citation type="submission" date="2014-10" db="EMBL/GenBank/DDBJ databases">
        <title>Paracoccus sanguinis sp. nov., isolated from clinical specimens of New York State patients.</title>
        <authorList>
            <person name="Mingle L.A."/>
            <person name="Cole J.A."/>
            <person name="Lapierre P."/>
            <person name="Musser K.A."/>
        </authorList>
    </citation>
    <scope>NUCLEOTIDE SEQUENCE [LARGE SCALE GENOMIC DNA]</scope>
    <source>
        <strain evidence="1 2">5503</strain>
    </source>
</reference>
<proteinExistence type="predicted"/>
<reference evidence="1 2" key="1">
    <citation type="submission" date="2014-09" db="EMBL/GenBank/DDBJ databases">
        <authorList>
            <person name="McGinnis J.M."/>
            <person name="Wolfgang W.J."/>
        </authorList>
    </citation>
    <scope>NUCLEOTIDE SEQUENCE [LARGE SCALE GENOMIC DNA]</scope>
    <source>
        <strain evidence="1 2">5503</strain>
    </source>
</reference>
<sequence length="92" mass="9371">MISRATLDQLTQDLLAHLAAAPDLVGALSAETGLAPGDLRRLAARTPEDLAAALLDFICGDDARLIGFAEASGWPAARVAYARAALEAGAVG</sequence>
<protein>
    <recommendedName>
        <fullName evidence="3">DUF3572 family protein</fullName>
    </recommendedName>
</protein>
<dbReference type="Pfam" id="PF12096">
    <property type="entry name" value="DUF3572"/>
    <property type="match status" value="1"/>
</dbReference>